<feature type="non-terminal residue" evidence="2">
    <location>
        <position position="1"/>
    </location>
</feature>
<protein>
    <submittedName>
        <fullName evidence="2">Uncharacterized protein</fullName>
    </submittedName>
</protein>
<organism evidence="2 3">
    <name type="scientific">Staurois parvus</name>
    <dbReference type="NCBI Taxonomy" id="386267"/>
    <lineage>
        <taxon>Eukaryota</taxon>
        <taxon>Metazoa</taxon>
        <taxon>Chordata</taxon>
        <taxon>Craniata</taxon>
        <taxon>Vertebrata</taxon>
        <taxon>Euteleostomi</taxon>
        <taxon>Amphibia</taxon>
        <taxon>Batrachia</taxon>
        <taxon>Anura</taxon>
        <taxon>Neobatrachia</taxon>
        <taxon>Ranoidea</taxon>
        <taxon>Ranidae</taxon>
        <taxon>Staurois</taxon>
    </lineage>
</organism>
<evidence type="ECO:0000256" key="1">
    <source>
        <dbReference type="SAM" id="MobiDB-lite"/>
    </source>
</evidence>
<feature type="non-terminal residue" evidence="2">
    <location>
        <position position="158"/>
    </location>
</feature>
<sequence>DTREQRAEDAGSDEPSSVLVRQISLKVAGGRVVESQTRSAMEDQSDRRGDRRIFPGKPEVNAGSGQAEVRNKLVRYQQTITGNQGTRAGIRPYGNGTTTVASLNSRFGASISDRCTPVPAHLCMHIFVHAHMHAQIWTLCMHIFVHNGTSPALWASFS</sequence>
<proteinExistence type="predicted"/>
<reference evidence="2" key="1">
    <citation type="submission" date="2023-05" db="EMBL/GenBank/DDBJ databases">
        <authorList>
            <person name="Stuckert A."/>
        </authorList>
    </citation>
    <scope>NUCLEOTIDE SEQUENCE</scope>
</reference>
<dbReference type="EMBL" id="CATNWA010015791">
    <property type="protein sequence ID" value="CAI9586838.1"/>
    <property type="molecule type" value="Genomic_DNA"/>
</dbReference>
<name>A0ABN9EQE9_9NEOB</name>
<evidence type="ECO:0000313" key="2">
    <source>
        <dbReference type="EMBL" id="CAI9586838.1"/>
    </source>
</evidence>
<keyword evidence="3" id="KW-1185">Reference proteome</keyword>
<comment type="caution">
    <text evidence="2">The sequence shown here is derived from an EMBL/GenBank/DDBJ whole genome shotgun (WGS) entry which is preliminary data.</text>
</comment>
<dbReference type="Proteomes" id="UP001162483">
    <property type="component" value="Unassembled WGS sequence"/>
</dbReference>
<gene>
    <name evidence="2" type="ORF">SPARVUS_LOCUS10453629</name>
</gene>
<evidence type="ECO:0000313" key="3">
    <source>
        <dbReference type="Proteomes" id="UP001162483"/>
    </source>
</evidence>
<feature type="region of interest" description="Disordered" evidence="1">
    <location>
        <begin position="31"/>
        <end position="66"/>
    </location>
</feature>
<feature type="compositionally biased region" description="Basic and acidic residues" evidence="1">
    <location>
        <begin position="40"/>
        <end position="53"/>
    </location>
</feature>
<accession>A0ABN9EQE9</accession>